<dbReference type="SUPFAM" id="SSF52540">
    <property type="entry name" value="P-loop containing nucleoside triphosphate hydrolases"/>
    <property type="match status" value="2"/>
</dbReference>
<evidence type="ECO:0000256" key="2">
    <source>
        <dbReference type="ARBA" id="ARBA00005417"/>
    </source>
</evidence>
<evidence type="ECO:0000256" key="9">
    <source>
        <dbReference type="ARBA" id="ARBA00023136"/>
    </source>
</evidence>
<keyword evidence="4" id="KW-1003">Cell membrane</keyword>
<dbReference type="PROSITE" id="PS50893">
    <property type="entry name" value="ABC_TRANSPORTER_2"/>
    <property type="match status" value="2"/>
</dbReference>
<dbReference type="InterPro" id="IPR003439">
    <property type="entry name" value="ABC_transporter-like_ATP-bd"/>
</dbReference>
<evidence type="ECO:0000256" key="7">
    <source>
        <dbReference type="ARBA" id="ARBA00022840"/>
    </source>
</evidence>
<dbReference type="OrthoDB" id="501320at2"/>
<comment type="function">
    <text evidence="10">Probably part of an ABC transporter complex. Responsible for energy coupling to the transport system.</text>
</comment>
<dbReference type="Pfam" id="PF00005">
    <property type="entry name" value="ABC_tran"/>
    <property type="match status" value="2"/>
</dbReference>
<reference evidence="13 14" key="1">
    <citation type="submission" date="2017-11" db="EMBL/GenBank/DDBJ databases">
        <title>Draft genome of actinobacteria isolated from guarana (Paullinia cupana (Mart.) Ducke.</title>
        <authorList>
            <person name="Siqueira K.A."/>
            <person name="Liotti R.G."/>
            <person name="Mendes T.A.O."/>
            <person name="Soares M.A."/>
        </authorList>
    </citation>
    <scope>NUCLEOTIDE SEQUENCE [LARGE SCALE GENOMIC DNA]</scope>
    <source>
        <strain evidence="13 14">193</strain>
    </source>
</reference>
<name>A0A3M0IBT1_9ACTN</name>
<dbReference type="GO" id="GO:0042626">
    <property type="term" value="F:ATPase-coupled transmembrane transporter activity"/>
    <property type="evidence" value="ECO:0007669"/>
    <property type="project" value="TreeGrafter"/>
</dbReference>
<keyword evidence="5" id="KW-0677">Repeat</keyword>
<comment type="similarity">
    <text evidence="2">Belongs to the ABC transporter superfamily.</text>
</comment>
<evidence type="ECO:0000313" key="13">
    <source>
        <dbReference type="EMBL" id="RMB86991.1"/>
    </source>
</evidence>
<keyword evidence="6" id="KW-0547">Nucleotide-binding</keyword>
<evidence type="ECO:0000313" key="14">
    <source>
        <dbReference type="Proteomes" id="UP000270471"/>
    </source>
</evidence>
<dbReference type="PROSITE" id="PS00211">
    <property type="entry name" value="ABC_TRANSPORTER_1"/>
    <property type="match status" value="1"/>
</dbReference>
<feature type="compositionally biased region" description="Low complexity" evidence="11">
    <location>
        <begin position="302"/>
        <end position="311"/>
    </location>
</feature>
<dbReference type="PANTHER" id="PTHR43553">
    <property type="entry name" value="HEAVY METAL TRANSPORTER"/>
    <property type="match status" value="1"/>
</dbReference>
<evidence type="ECO:0000256" key="6">
    <source>
        <dbReference type="ARBA" id="ARBA00022741"/>
    </source>
</evidence>
<proteinExistence type="inferred from homology"/>
<gene>
    <name evidence="13" type="ORF">CTZ28_03350</name>
</gene>
<dbReference type="InterPro" id="IPR017871">
    <property type="entry name" value="ABC_transporter-like_CS"/>
</dbReference>
<protein>
    <submittedName>
        <fullName evidence="13">ATPase</fullName>
    </submittedName>
</protein>
<dbReference type="RefSeq" id="WP_121887698.1">
    <property type="nucleotide sequence ID" value="NZ_PENI01000002.1"/>
</dbReference>
<evidence type="ECO:0000256" key="10">
    <source>
        <dbReference type="ARBA" id="ARBA00025157"/>
    </source>
</evidence>
<dbReference type="Proteomes" id="UP000270471">
    <property type="component" value="Unassembled WGS sequence"/>
</dbReference>
<dbReference type="AlphaFoldDB" id="A0A3M0IBT1"/>
<comment type="caution">
    <text evidence="13">The sequence shown here is derived from an EMBL/GenBank/DDBJ whole genome shotgun (WGS) entry which is preliminary data.</text>
</comment>
<dbReference type="Gene3D" id="3.40.50.300">
    <property type="entry name" value="P-loop containing nucleotide triphosphate hydrolases"/>
    <property type="match status" value="2"/>
</dbReference>
<feature type="region of interest" description="Disordered" evidence="11">
    <location>
        <begin position="341"/>
        <end position="415"/>
    </location>
</feature>
<feature type="domain" description="ABC transporter" evidence="12">
    <location>
        <begin position="421"/>
        <end position="649"/>
    </location>
</feature>
<dbReference type="InterPro" id="IPR003593">
    <property type="entry name" value="AAA+_ATPase"/>
</dbReference>
<evidence type="ECO:0000256" key="4">
    <source>
        <dbReference type="ARBA" id="ARBA00022475"/>
    </source>
</evidence>
<dbReference type="GO" id="GO:0016887">
    <property type="term" value="F:ATP hydrolysis activity"/>
    <property type="evidence" value="ECO:0007669"/>
    <property type="project" value="InterPro"/>
</dbReference>
<comment type="subcellular location">
    <subcellularLocation>
        <location evidence="1">Cell membrane</location>
        <topology evidence="1">Peripheral membrane protein</topology>
    </subcellularLocation>
</comment>
<keyword evidence="9" id="KW-0472">Membrane</keyword>
<evidence type="ECO:0000256" key="11">
    <source>
        <dbReference type="SAM" id="MobiDB-lite"/>
    </source>
</evidence>
<evidence type="ECO:0000256" key="8">
    <source>
        <dbReference type="ARBA" id="ARBA00022967"/>
    </source>
</evidence>
<dbReference type="CDD" id="cd03225">
    <property type="entry name" value="ABC_cobalt_CbiO_domain1"/>
    <property type="match status" value="1"/>
</dbReference>
<evidence type="ECO:0000256" key="3">
    <source>
        <dbReference type="ARBA" id="ARBA00022448"/>
    </source>
</evidence>
<dbReference type="InterPro" id="IPR050095">
    <property type="entry name" value="ECF_ABC_transporter_ATP-bd"/>
</dbReference>
<keyword evidence="3" id="KW-0813">Transport</keyword>
<dbReference type="EMBL" id="PENI01000002">
    <property type="protein sequence ID" value="RMB86991.1"/>
    <property type="molecule type" value="Genomic_DNA"/>
</dbReference>
<dbReference type="GO" id="GO:0005524">
    <property type="term" value="F:ATP binding"/>
    <property type="evidence" value="ECO:0007669"/>
    <property type="project" value="UniProtKB-KW"/>
</dbReference>
<dbReference type="InterPro" id="IPR015856">
    <property type="entry name" value="ABC_transpr_CbiO/EcfA_su"/>
</dbReference>
<sequence length="667" mass="69316">MIRFEDVSVTYDGAVEPVVRGLDFEVPEGELVLLVGPSGVGKSTVLGAVGGLVPHFTGGTLRGRVTVAGRDTRTHKPRELADVVGTVGQDPLAHFVTDTVEDELAYGMESLGLAPAVMRRRVEETLDLLGLADLRDRPIATLSGGQRQRVAIGSVLTPHPRVLVLDEPTSALDPAAAEEVLAVLQRLVHDLGTTVLMAEHRLERVVQYADQVLLLPSVGGVPVLGAAAEVMGVSPVFPPVVDLGRLAGWAPVPLTVRDARRRAAGLRVRLADLAPAGPPPVTGRRPTARGSAGRAVERRRSAAAASGSFAPFPAPLQGATRRRLGAAASWLIAQFPAPLRGTNRRRSSAAPSGPFAQFPAPLWGANRRRSGAGVALPAPPQDAAGPSPESADAPGPNTGPPPVTRRHPTAAPSETFAPFPAVLEGVVVRRGGVEALRGVDLRVGRGEIVALMGRNGAGKSTLLNALVGVVEVGVGSVRVGGVVPGRTAPRELVRVVGLVPQEPRDLLYADTVGAECAAADRDAGAEPGTCRALVSELLPGITDDTHPRDLSEGQRLALALAVVLAARPPLLLLDEPTRGLDYAAKARLVALLRGLAAEGHAVVLATHDVELAAELAHRVVLLADGEVIADGPTADIVVSSPSFAPQVTKILAPQEWLTVAQVREALK</sequence>
<dbReference type="GO" id="GO:0043190">
    <property type="term" value="C:ATP-binding cassette (ABC) transporter complex"/>
    <property type="evidence" value="ECO:0007669"/>
    <property type="project" value="TreeGrafter"/>
</dbReference>
<evidence type="ECO:0000256" key="1">
    <source>
        <dbReference type="ARBA" id="ARBA00004202"/>
    </source>
</evidence>
<feature type="domain" description="ABC transporter" evidence="12">
    <location>
        <begin position="2"/>
        <end position="243"/>
    </location>
</feature>
<accession>A0A3M0IBT1</accession>
<keyword evidence="8" id="KW-1278">Translocase</keyword>
<evidence type="ECO:0000256" key="5">
    <source>
        <dbReference type="ARBA" id="ARBA00022737"/>
    </source>
</evidence>
<evidence type="ECO:0000259" key="12">
    <source>
        <dbReference type="PROSITE" id="PS50893"/>
    </source>
</evidence>
<dbReference type="SMART" id="SM00382">
    <property type="entry name" value="AAA"/>
    <property type="match status" value="2"/>
</dbReference>
<keyword evidence="7" id="KW-0067">ATP-binding</keyword>
<keyword evidence="14" id="KW-1185">Reference proteome</keyword>
<feature type="region of interest" description="Disordered" evidence="11">
    <location>
        <begin position="274"/>
        <end position="315"/>
    </location>
</feature>
<dbReference type="FunFam" id="3.40.50.300:FF:000760">
    <property type="entry name" value="Cobalt ABC transporter ATP-binding protein"/>
    <property type="match status" value="1"/>
</dbReference>
<organism evidence="13 14">
    <name type="scientific">Streptomyces shenzhenensis</name>
    <dbReference type="NCBI Taxonomy" id="943815"/>
    <lineage>
        <taxon>Bacteria</taxon>
        <taxon>Bacillati</taxon>
        <taxon>Actinomycetota</taxon>
        <taxon>Actinomycetes</taxon>
        <taxon>Kitasatosporales</taxon>
        <taxon>Streptomycetaceae</taxon>
        <taxon>Streptomyces</taxon>
    </lineage>
</organism>
<dbReference type="InterPro" id="IPR027417">
    <property type="entry name" value="P-loop_NTPase"/>
</dbReference>